<dbReference type="KEGG" id="pfy:PFICI_07921"/>
<dbReference type="RefSeq" id="XP_007834693.1">
    <property type="nucleotide sequence ID" value="XM_007836502.1"/>
</dbReference>
<organism evidence="1 2">
    <name type="scientific">Pestalotiopsis fici (strain W106-1 / CGMCC3.15140)</name>
    <dbReference type="NCBI Taxonomy" id="1229662"/>
    <lineage>
        <taxon>Eukaryota</taxon>
        <taxon>Fungi</taxon>
        <taxon>Dikarya</taxon>
        <taxon>Ascomycota</taxon>
        <taxon>Pezizomycotina</taxon>
        <taxon>Sordariomycetes</taxon>
        <taxon>Xylariomycetidae</taxon>
        <taxon>Amphisphaeriales</taxon>
        <taxon>Sporocadaceae</taxon>
        <taxon>Pestalotiopsis</taxon>
    </lineage>
</organism>
<protein>
    <submittedName>
        <fullName evidence="1">Uncharacterized protein</fullName>
    </submittedName>
</protein>
<name>W3X4S2_PESFW</name>
<dbReference type="GeneID" id="19272934"/>
<dbReference type="InParanoid" id="W3X4S2"/>
<proteinExistence type="predicted"/>
<dbReference type="HOGENOM" id="CLU_1170981_0_0_1"/>
<evidence type="ECO:0000313" key="1">
    <source>
        <dbReference type="EMBL" id="ETS80392.1"/>
    </source>
</evidence>
<reference evidence="2" key="1">
    <citation type="journal article" date="2015" name="BMC Genomics">
        <title>Genomic and transcriptomic analysis of the endophytic fungus Pestalotiopsis fici reveals its lifestyle and high potential for synthesis of natural products.</title>
        <authorList>
            <person name="Wang X."/>
            <person name="Zhang X."/>
            <person name="Liu L."/>
            <person name="Xiang M."/>
            <person name="Wang W."/>
            <person name="Sun X."/>
            <person name="Che Y."/>
            <person name="Guo L."/>
            <person name="Liu G."/>
            <person name="Guo L."/>
            <person name="Wang C."/>
            <person name="Yin W.B."/>
            <person name="Stadler M."/>
            <person name="Zhang X."/>
            <person name="Liu X."/>
        </authorList>
    </citation>
    <scope>NUCLEOTIDE SEQUENCE [LARGE SCALE GENOMIC DNA]</scope>
    <source>
        <strain evidence="2">W106-1 / CGMCC3.15140</strain>
    </source>
</reference>
<gene>
    <name evidence="1" type="ORF">PFICI_07921</name>
</gene>
<dbReference type="OrthoDB" id="10491668at2759"/>
<evidence type="ECO:0000313" key="2">
    <source>
        <dbReference type="Proteomes" id="UP000030651"/>
    </source>
</evidence>
<accession>W3X4S2</accession>
<keyword evidence="2" id="KW-1185">Reference proteome</keyword>
<dbReference type="Proteomes" id="UP000030651">
    <property type="component" value="Unassembled WGS sequence"/>
</dbReference>
<sequence length="237" mass="26816">MASTPRKSVFGWFQPSSTKISLPREFSQKRIVKTQLLVKFVAVSVVIWGSPREFVGLRLSKELDLGEGAIGAQKVSVLLMHLEKEGFSKQLHEKFIYYYHVRDLTLPRPDFEAVYRLVFEHRRDPVWTALEYPADASVYKHWNSSRHYAKLILAIVAQAGHADVLPLEAKGSSDGQHPAAAAAPRETPTVGGREIAGAVEGNLTPWIKYVSLNSNIWTLYHALLYLQDEYEVDRARK</sequence>
<dbReference type="EMBL" id="KI912113">
    <property type="protein sequence ID" value="ETS80392.1"/>
    <property type="molecule type" value="Genomic_DNA"/>
</dbReference>
<dbReference type="AlphaFoldDB" id="W3X4S2"/>